<dbReference type="PANTHER" id="PTHR12452">
    <property type="entry name" value="42-9-9 PROTEIN-RELATED"/>
    <property type="match status" value="1"/>
</dbReference>
<dbReference type="InterPro" id="IPR045108">
    <property type="entry name" value="TXNDC17-like"/>
</dbReference>
<organism evidence="8 9">
    <name type="scientific">Latimeria chalumnae</name>
    <name type="common">Coelacanth</name>
    <dbReference type="NCBI Taxonomy" id="7897"/>
    <lineage>
        <taxon>Eukaryota</taxon>
        <taxon>Metazoa</taxon>
        <taxon>Chordata</taxon>
        <taxon>Craniata</taxon>
        <taxon>Vertebrata</taxon>
        <taxon>Euteleostomi</taxon>
        <taxon>Coelacanthiformes</taxon>
        <taxon>Coelacanthidae</taxon>
        <taxon>Latimeria</taxon>
    </lineage>
</organism>
<feature type="domain" description="Thioredoxin" evidence="7">
    <location>
        <begin position="9"/>
        <end position="122"/>
    </location>
</feature>
<reference evidence="8" key="3">
    <citation type="submission" date="2025-09" db="UniProtKB">
        <authorList>
            <consortium name="Ensembl"/>
        </authorList>
    </citation>
    <scope>IDENTIFICATION</scope>
</reference>
<reference evidence="9" key="1">
    <citation type="submission" date="2011-08" db="EMBL/GenBank/DDBJ databases">
        <title>The draft genome of Latimeria chalumnae.</title>
        <authorList>
            <person name="Di Palma F."/>
            <person name="Alfoldi J."/>
            <person name="Johnson J."/>
            <person name="Berlin A."/>
            <person name="Gnerre S."/>
            <person name="Jaffe D."/>
            <person name="MacCallum I."/>
            <person name="Young S."/>
            <person name="Walker B.J."/>
            <person name="Lander E."/>
            <person name="Lindblad-Toh K."/>
        </authorList>
    </citation>
    <scope>NUCLEOTIDE SEQUENCE [LARGE SCALE GENOMIC DNA]</scope>
    <source>
        <strain evidence="9">Wild caught</strain>
    </source>
</reference>
<dbReference type="OMA" id="PRDYWKN"/>
<keyword evidence="5" id="KW-1015">Disulfide bond</keyword>
<dbReference type="GeneID" id="102361381"/>
<dbReference type="Gene3D" id="3.40.30.10">
    <property type="entry name" value="Glutaredoxin"/>
    <property type="match status" value="1"/>
</dbReference>
<dbReference type="InterPro" id="IPR036249">
    <property type="entry name" value="Thioredoxin-like_sf"/>
</dbReference>
<gene>
    <name evidence="8" type="primary">TXNDC17</name>
</gene>
<dbReference type="GO" id="GO:0047134">
    <property type="term" value="F:protein-disulfide reductase [NAD(P)H] activity"/>
    <property type="evidence" value="ECO:0007669"/>
    <property type="project" value="InterPro"/>
</dbReference>
<dbReference type="AlphaFoldDB" id="H3BHF7"/>
<dbReference type="InParanoid" id="H3BHF7"/>
<keyword evidence="4" id="KW-0963">Cytoplasm</keyword>
<dbReference type="STRING" id="7897.ENSLACP00000021328"/>
<dbReference type="CDD" id="cd02952">
    <property type="entry name" value="TRP14_like"/>
    <property type="match status" value="1"/>
</dbReference>
<evidence type="ECO:0000256" key="4">
    <source>
        <dbReference type="ARBA" id="ARBA00022490"/>
    </source>
</evidence>
<dbReference type="Pfam" id="PF06110">
    <property type="entry name" value="TXD17-like_Trx"/>
    <property type="match status" value="1"/>
</dbReference>
<proteinExistence type="inferred from homology"/>
<dbReference type="EMBL" id="AFYH01008640">
    <property type="status" value="NOT_ANNOTATED_CDS"/>
    <property type="molecule type" value="Genomic_DNA"/>
</dbReference>
<dbReference type="Proteomes" id="UP000008672">
    <property type="component" value="Unassembled WGS sequence"/>
</dbReference>
<dbReference type="CTD" id="84817"/>
<dbReference type="OrthoDB" id="78947at2759"/>
<evidence type="ECO:0000256" key="1">
    <source>
        <dbReference type="ARBA" id="ARBA00004496"/>
    </source>
</evidence>
<dbReference type="FunFam" id="3.40.30.10:FF:000124">
    <property type="entry name" value="Thioredoxin domain-containing 17"/>
    <property type="match status" value="1"/>
</dbReference>
<dbReference type="HOGENOM" id="CLU_120161_0_1_1"/>
<dbReference type="RefSeq" id="XP_005987558.1">
    <property type="nucleotide sequence ID" value="XM_005987496.3"/>
</dbReference>
<dbReference type="eggNOG" id="KOG3425">
    <property type="taxonomic scope" value="Eukaryota"/>
</dbReference>
<evidence type="ECO:0000256" key="6">
    <source>
        <dbReference type="ARBA" id="ARBA00023284"/>
    </source>
</evidence>
<keyword evidence="9" id="KW-1185">Reference proteome</keyword>
<evidence type="ECO:0000256" key="2">
    <source>
        <dbReference type="ARBA" id="ARBA00008987"/>
    </source>
</evidence>
<evidence type="ECO:0000256" key="5">
    <source>
        <dbReference type="ARBA" id="ARBA00023157"/>
    </source>
</evidence>
<comment type="similarity">
    <text evidence="2">Belongs to the thioredoxin family.</text>
</comment>
<dbReference type="FunCoup" id="H3BHF7">
    <property type="interactions" value="865"/>
</dbReference>
<evidence type="ECO:0000259" key="7">
    <source>
        <dbReference type="Pfam" id="PF06110"/>
    </source>
</evidence>
<keyword evidence="6" id="KW-0676">Redox-active center</keyword>
<accession>H3BHF7</accession>
<dbReference type="InterPro" id="IPR010357">
    <property type="entry name" value="TXNDC17_dom"/>
</dbReference>
<sequence>MPGHEEVNVCGFEGFMEAVEQHKDKQIFAYFSGSKNEQGVSWCPDCVRAEPVVHGELGHMPEGSVFIYCQVGEKPYWKNPNNEFREKLNLTGVPTLLKYGTQKKLVEAECFKADLVQMLLSEE</sequence>
<reference evidence="8" key="2">
    <citation type="submission" date="2025-08" db="UniProtKB">
        <authorList>
            <consortium name="Ensembl"/>
        </authorList>
    </citation>
    <scope>IDENTIFICATION</scope>
</reference>
<dbReference type="Bgee" id="ENSLACG00000018742">
    <property type="expression patterns" value="Expressed in pelvic fin and 6 other cell types or tissues"/>
</dbReference>
<evidence type="ECO:0000256" key="3">
    <source>
        <dbReference type="ARBA" id="ARBA00016949"/>
    </source>
</evidence>
<dbReference type="KEGG" id="lcm:102361381"/>
<comment type="subcellular location">
    <subcellularLocation>
        <location evidence="1">Cytoplasm</location>
    </subcellularLocation>
</comment>
<evidence type="ECO:0000313" key="9">
    <source>
        <dbReference type="Proteomes" id="UP000008672"/>
    </source>
</evidence>
<evidence type="ECO:0000313" key="8">
    <source>
        <dbReference type="Ensembl" id="ENSLACP00000021328.1"/>
    </source>
</evidence>
<dbReference type="PANTHER" id="PTHR12452:SF0">
    <property type="entry name" value="THIOREDOXIN DOMAIN-CONTAINING PROTEIN 17"/>
    <property type="match status" value="1"/>
</dbReference>
<dbReference type="SUPFAM" id="SSF52833">
    <property type="entry name" value="Thioredoxin-like"/>
    <property type="match status" value="1"/>
</dbReference>
<name>H3BHF7_LATCH</name>
<dbReference type="GeneTree" id="ENSGT00390000012195"/>
<dbReference type="Ensembl" id="ENSLACT00000021469.1">
    <property type="protein sequence ID" value="ENSLACP00000021328.1"/>
    <property type="gene ID" value="ENSLACG00000018742.1"/>
</dbReference>
<protein>
    <recommendedName>
        <fullName evidence="3">Thioredoxin domain-containing protein 17</fullName>
    </recommendedName>
</protein>
<dbReference type="GO" id="GO:0005829">
    <property type="term" value="C:cytosol"/>
    <property type="evidence" value="ECO:0007669"/>
    <property type="project" value="TreeGrafter"/>
</dbReference>